<evidence type="ECO:0000313" key="1">
    <source>
        <dbReference type="EMBL" id="KAK2874379.1"/>
    </source>
</evidence>
<gene>
    <name evidence="1" type="ORF">Q8A67_021532</name>
</gene>
<proteinExistence type="predicted"/>
<organism evidence="1 2">
    <name type="scientific">Cirrhinus molitorella</name>
    <name type="common">mud carp</name>
    <dbReference type="NCBI Taxonomy" id="172907"/>
    <lineage>
        <taxon>Eukaryota</taxon>
        <taxon>Metazoa</taxon>
        <taxon>Chordata</taxon>
        <taxon>Craniata</taxon>
        <taxon>Vertebrata</taxon>
        <taxon>Euteleostomi</taxon>
        <taxon>Actinopterygii</taxon>
        <taxon>Neopterygii</taxon>
        <taxon>Teleostei</taxon>
        <taxon>Ostariophysi</taxon>
        <taxon>Cypriniformes</taxon>
        <taxon>Cyprinidae</taxon>
        <taxon>Labeoninae</taxon>
        <taxon>Labeonini</taxon>
        <taxon>Cirrhinus</taxon>
    </lineage>
</organism>
<accession>A0AA88P3S3</accession>
<comment type="caution">
    <text evidence="1">The sequence shown here is derived from an EMBL/GenBank/DDBJ whole genome shotgun (WGS) entry which is preliminary data.</text>
</comment>
<dbReference type="EMBL" id="JAUYZG010000021">
    <property type="protein sequence ID" value="KAK2874379.1"/>
    <property type="molecule type" value="Genomic_DNA"/>
</dbReference>
<name>A0AA88P3S3_9TELE</name>
<reference evidence="1" key="1">
    <citation type="submission" date="2023-08" db="EMBL/GenBank/DDBJ databases">
        <title>Chromosome-level Genome Assembly of mud carp (Cirrhinus molitorella).</title>
        <authorList>
            <person name="Liu H."/>
        </authorList>
    </citation>
    <scope>NUCLEOTIDE SEQUENCE</scope>
    <source>
        <strain evidence="1">Prfri</strain>
        <tissue evidence="1">Muscle</tissue>
    </source>
</reference>
<protein>
    <submittedName>
        <fullName evidence="1">Uncharacterized protein</fullName>
    </submittedName>
</protein>
<keyword evidence="2" id="KW-1185">Reference proteome</keyword>
<dbReference type="AlphaFoldDB" id="A0AA88P3S3"/>
<sequence>MARAGSLPAECSFSIFILHLLRDGQGGRMTPLPCFGDDGIRENEKCSPPPPKRITLPQQCLILHNRRKTFDSFLWHHTALSRSARPGMTDFED</sequence>
<evidence type="ECO:0000313" key="2">
    <source>
        <dbReference type="Proteomes" id="UP001187343"/>
    </source>
</evidence>
<dbReference type="Proteomes" id="UP001187343">
    <property type="component" value="Unassembled WGS sequence"/>
</dbReference>